<dbReference type="Proteomes" id="UP000245626">
    <property type="component" value="Unassembled WGS sequence"/>
</dbReference>
<sequence>MASSGEPIPPSLPSSSVKPSPLRQPHRLLTQKLDSRLELFLSVQGQPFLVASSLSPTLLSETKYPARYYLPKHSIQAPFTIVPSSSSKVTYCPFKGFASYHDLVFRPSDQEGGGGAQESVVFRDLFWSYEDPFIESHAADLRGLICLDVYSQPERYDLRIKLDGETLSLDSANKISNEMLAASQDQSASPSQARPGANQSTSGHEEPQSNRLATPQKNRHPSHLQRGGSPDPPRSVQHYAGDAAAMEPDSSDPVIADLIYRYEDRREEAKYQSRQRKRRQTIDSDSARIHTAPGERPSAAASAAAAGGQPPASPVVEDELAWIKGLPWYKRPSEKWLRPFALILAIAGGMAMSPKVELLTALVCEEVFGVEEPSLVAPSPLPPSSPDQPNDGLEISLFPPYSQANWEQTVPVGSRFEPSHLENRPDHQFGSSWIYNVLSLPEARVASADSVPTNTTDFPQAPAPPSTHCRTSPRVQTALASLQLKLTLSMGVLAALTTGFWSGLSARLGRLTVLRIAITGMIVTDVTLLTVALVPRSSLPGGTHFLLVGTTFEGLLGGYSTIVALHQSYISDVTPSGTRAHIFAFFMGILYSGIMIGPSLGGHIVKATGYILAPFWIALAVHIIYVLCVTIIIPESTSRESRAKAAEEHLEKVNKMREARKSRSADREEEEEDGQRPLLDGGYGRNKVKLTKRMIRAFKGSVLYMPLEPLSILLPRKVEEAEVASVEWSRGTAADRRSFAFVPPSHRNSMVSLAATEASSSHISVSHIGRRTRYDLNLTLLSLTYFFEAACMGILSSKVQYAQMRFDWGSAELGMYLSFAGLTRVVALLGILPVAIRFLHRDPATKEGEGGDWGEEDATEPEEEVEPIGGLRRRKLQKQQELGIPDERQGLLKARSEEELVVDVEEGRQQRRASIKVSDYGTLGRGHSRRSSGGGDSSYREGEGKEDVQEGEDEDQAWTQEEEKGVEELWTLRAKHLRLIHDSSFDLKLAKISILINAASYLILIFSNTPQLFLAATALTALGGGGGAAMSSLALALLKSPQQAGKLFGAWSIASAIASTILGPILFAEVFERTTAWFVQAIFVLGFALFVLSLLILSFVKVRRPTSLPVLPRKRPSSIVVVVEDGGRNDKGDDDDEEEGDDFKGKVPGTREGTWRSAFKMFSRKSQEEEGGFAEEEDQNKSKGKGKGKVEGGSGGGGVRPANPF</sequence>
<evidence type="ECO:0000313" key="2">
    <source>
        <dbReference type="Proteomes" id="UP000245626"/>
    </source>
</evidence>
<evidence type="ECO:0000313" key="1">
    <source>
        <dbReference type="EMBL" id="PWN47835.1"/>
    </source>
</evidence>
<proteinExistence type="predicted"/>
<protein>
    <submittedName>
        <fullName evidence="1">Uncharacterized protein</fullName>
    </submittedName>
</protein>
<accession>A0ACD0NQ04</accession>
<keyword evidence="2" id="KW-1185">Reference proteome</keyword>
<name>A0ACD0NQ04_9BASI</name>
<gene>
    <name evidence="1" type="ORF">IE53DRAFT_390014</name>
</gene>
<dbReference type="EMBL" id="KZ820327">
    <property type="protein sequence ID" value="PWN47835.1"/>
    <property type="molecule type" value="Genomic_DNA"/>
</dbReference>
<organism evidence="1 2">
    <name type="scientific">Violaceomyces palustris</name>
    <dbReference type="NCBI Taxonomy" id="1673888"/>
    <lineage>
        <taxon>Eukaryota</taxon>
        <taxon>Fungi</taxon>
        <taxon>Dikarya</taxon>
        <taxon>Basidiomycota</taxon>
        <taxon>Ustilaginomycotina</taxon>
        <taxon>Ustilaginomycetes</taxon>
        <taxon>Violaceomycetales</taxon>
        <taxon>Violaceomycetaceae</taxon>
        <taxon>Violaceomyces</taxon>
    </lineage>
</organism>
<reference evidence="1 2" key="1">
    <citation type="journal article" date="2018" name="Mol. Biol. Evol.">
        <title>Broad Genomic Sampling Reveals a Smut Pathogenic Ancestry of the Fungal Clade Ustilaginomycotina.</title>
        <authorList>
            <person name="Kijpornyongpan T."/>
            <person name="Mondo S.J."/>
            <person name="Barry K."/>
            <person name="Sandor L."/>
            <person name="Lee J."/>
            <person name="Lipzen A."/>
            <person name="Pangilinan J."/>
            <person name="LaButti K."/>
            <person name="Hainaut M."/>
            <person name="Henrissat B."/>
            <person name="Grigoriev I.V."/>
            <person name="Spatafora J.W."/>
            <person name="Aime M.C."/>
        </authorList>
    </citation>
    <scope>NUCLEOTIDE SEQUENCE [LARGE SCALE GENOMIC DNA]</scope>
    <source>
        <strain evidence="1 2">SA 807</strain>
    </source>
</reference>